<dbReference type="Proteomes" id="UP000683360">
    <property type="component" value="Unassembled WGS sequence"/>
</dbReference>
<keyword evidence="2" id="KW-0472">Membrane</keyword>
<feature type="transmembrane region" description="Helical" evidence="2">
    <location>
        <begin position="104"/>
        <end position="126"/>
    </location>
</feature>
<accession>A0A8S3R972</accession>
<protein>
    <submittedName>
        <fullName evidence="3">Uncharacterized protein</fullName>
    </submittedName>
</protein>
<evidence type="ECO:0000313" key="4">
    <source>
        <dbReference type="Proteomes" id="UP000683360"/>
    </source>
</evidence>
<dbReference type="OrthoDB" id="6137344at2759"/>
<comment type="caution">
    <text evidence="3">The sequence shown here is derived from an EMBL/GenBank/DDBJ whole genome shotgun (WGS) entry which is preliminary data.</text>
</comment>
<feature type="region of interest" description="Disordered" evidence="1">
    <location>
        <begin position="284"/>
        <end position="308"/>
    </location>
</feature>
<evidence type="ECO:0000313" key="3">
    <source>
        <dbReference type="EMBL" id="CAG2205902.1"/>
    </source>
</evidence>
<feature type="transmembrane region" description="Helical" evidence="2">
    <location>
        <begin position="161"/>
        <end position="180"/>
    </location>
</feature>
<sequence>MMSLPIEDILPLKCDCPLMINEMSCGVLVLVTILTVTFVIQLSLSTCDSPVCHGLINPRNAYIFNTVLCASGIVALVSYFILWKVNENNEETVHIRQHKGKTDNLVKVFMWIFTFFTTLFSMISILNGRAKKEKFNELKSHGNITINCTYNSNYDEAVFDYRIVQIIFCLLQSMFLQLTFNIRFYRCVLIKLVTFLIFWANASHFVLILVNAYVSSENDSNNSFEKCIRPYIGKIHWEMKDAYKLFARFCKPMEGEYSVLCMLQIFEVSSRGVRYITTSTRESAIEHKTHAESKQANDEQKPLLSKQCTDNNEDYGVKSSRSILARIQTNNTHEDEHVNIHISDDNLPKSTADKQHFNEGKHEALDRKETMQKMSFYRFTHITGVAVIFLFIPDCGLSIYALANDDDDDYTFDS</sequence>
<evidence type="ECO:0000256" key="1">
    <source>
        <dbReference type="SAM" id="MobiDB-lite"/>
    </source>
</evidence>
<keyword evidence="2" id="KW-0812">Transmembrane</keyword>
<evidence type="ECO:0000256" key="2">
    <source>
        <dbReference type="SAM" id="Phobius"/>
    </source>
</evidence>
<feature type="transmembrane region" description="Helical" evidence="2">
    <location>
        <begin position="192"/>
        <end position="214"/>
    </location>
</feature>
<organism evidence="3 4">
    <name type="scientific">Mytilus edulis</name>
    <name type="common">Blue mussel</name>
    <dbReference type="NCBI Taxonomy" id="6550"/>
    <lineage>
        <taxon>Eukaryota</taxon>
        <taxon>Metazoa</taxon>
        <taxon>Spiralia</taxon>
        <taxon>Lophotrochozoa</taxon>
        <taxon>Mollusca</taxon>
        <taxon>Bivalvia</taxon>
        <taxon>Autobranchia</taxon>
        <taxon>Pteriomorphia</taxon>
        <taxon>Mytilida</taxon>
        <taxon>Mytiloidea</taxon>
        <taxon>Mytilidae</taxon>
        <taxon>Mytilinae</taxon>
        <taxon>Mytilus</taxon>
    </lineage>
</organism>
<dbReference type="EMBL" id="CAJPWZ010001033">
    <property type="protein sequence ID" value="CAG2205902.1"/>
    <property type="molecule type" value="Genomic_DNA"/>
</dbReference>
<keyword evidence="4" id="KW-1185">Reference proteome</keyword>
<name>A0A8S3R972_MYTED</name>
<proteinExistence type="predicted"/>
<reference evidence="3" key="1">
    <citation type="submission" date="2021-03" db="EMBL/GenBank/DDBJ databases">
        <authorList>
            <person name="Bekaert M."/>
        </authorList>
    </citation>
    <scope>NUCLEOTIDE SEQUENCE</scope>
</reference>
<feature type="transmembrane region" description="Helical" evidence="2">
    <location>
        <begin position="20"/>
        <end position="42"/>
    </location>
</feature>
<feature type="compositionally biased region" description="Basic and acidic residues" evidence="1">
    <location>
        <begin position="284"/>
        <end position="301"/>
    </location>
</feature>
<gene>
    <name evidence="3" type="ORF">MEDL_20265</name>
</gene>
<dbReference type="AlphaFoldDB" id="A0A8S3R972"/>
<feature type="transmembrane region" description="Helical" evidence="2">
    <location>
        <begin position="62"/>
        <end position="83"/>
    </location>
</feature>
<keyword evidence="2" id="KW-1133">Transmembrane helix</keyword>